<dbReference type="CDD" id="cd04301">
    <property type="entry name" value="NAT_SF"/>
    <property type="match status" value="1"/>
</dbReference>
<name>G7WIH0_DESOD</name>
<dbReference type="KEGG" id="dor:Desor_3562"/>
<reference evidence="4 5" key="2">
    <citation type="journal article" date="2012" name="J. Bacteriol.">
        <title>Complete genome sequences of Desulfosporosinus orientis DSM765T, Desulfosporosinus youngiae DSM17734T, Desulfosporosinus meridiei DSM13257T, and Desulfosporosinus acidiphilus DSM22704T.</title>
        <authorList>
            <person name="Pester M."/>
            <person name="Brambilla E."/>
            <person name="Alazard D."/>
            <person name="Rattei T."/>
            <person name="Weinmaier T."/>
            <person name="Han J."/>
            <person name="Lucas S."/>
            <person name="Lapidus A."/>
            <person name="Cheng J.F."/>
            <person name="Goodwin L."/>
            <person name="Pitluck S."/>
            <person name="Peters L."/>
            <person name="Ovchinnikova G."/>
            <person name="Teshima H."/>
            <person name="Detter J.C."/>
            <person name="Han C.S."/>
            <person name="Tapia R."/>
            <person name="Land M.L."/>
            <person name="Hauser L."/>
            <person name="Kyrpides N.C."/>
            <person name="Ivanova N.N."/>
            <person name="Pagani I."/>
            <person name="Huntmann M."/>
            <person name="Wei C.L."/>
            <person name="Davenport K.W."/>
            <person name="Daligault H."/>
            <person name="Chain P.S."/>
            <person name="Chen A."/>
            <person name="Mavromatis K."/>
            <person name="Markowitz V."/>
            <person name="Szeto E."/>
            <person name="Mikhailova N."/>
            <person name="Pati A."/>
            <person name="Wagner M."/>
            <person name="Woyke T."/>
            <person name="Ollivier B."/>
            <person name="Klenk H.P."/>
            <person name="Spring S."/>
            <person name="Loy A."/>
        </authorList>
    </citation>
    <scope>NUCLEOTIDE SEQUENCE [LARGE SCALE GENOMIC DNA]</scope>
    <source>
        <strain evidence="5">ATCC 19365 / DSM 765 / NCIMB 8382 / VKM B-1628</strain>
    </source>
</reference>
<keyword evidence="2" id="KW-0012">Acyltransferase</keyword>
<dbReference type="AlphaFoldDB" id="G7WIH0"/>
<dbReference type="HOGENOM" id="CLU_013985_21_2_9"/>
<dbReference type="PANTHER" id="PTHR43800:SF1">
    <property type="entry name" value="PEPTIDYL-LYSINE N-ACETYLTRANSFERASE YJAB"/>
    <property type="match status" value="1"/>
</dbReference>
<dbReference type="Proteomes" id="UP000006346">
    <property type="component" value="Chromosome"/>
</dbReference>
<dbReference type="GO" id="GO:0016747">
    <property type="term" value="F:acyltransferase activity, transferring groups other than amino-acyl groups"/>
    <property type="evidence" value="ECO:0007669"/>
    <property type="project" value="InterPro"/>
</dbReference>
<dbReference type="Pfam" id="PF13673">
    <property type="entry name" value="Acetyltransf_10"/>
    <property type="match status" value="1"/>
</dbReference>
<dbReference type="PATRIC" id="fig|768706.3.peg.3590"/>
<organism evidence="4 5">
    <name type="scientific">Desulfosporosinus orientis (strain ATCC 19365 / DSM 765 / NCIMB 8382 / VKM B-1628 / Singapore I)</name>
    <name type="common">Desulfotomaculum orientis</name>
    <dbReference type="NCBI Taxonomy" id="768706"/>
    <lineage>
        <taxon>Bacteria</taxon>
        <taxon>Bacillati</taxon>
        <taxon>Bacillota</taxon>
        <taxon>Clostridia</taxon>
        <taxon>Eubacteriales</taxon>
        <taxon>Desulfitobacteriaceae</taxon>
        <taxon>Desulfosporosinus</taxon>
    </lineage>
</organism>
<gene>
    <name evidence="4" type="ordered locus">Desor_3562</name>
</gene>
<sequence>MLIRKFQVSDTEELVDIWYKASVIAHSFISAEMWEAHRDEVRNKYLPQSETWVAEEHGSLCGFIAKQGNYIGGLFIAPAQQGRGIGTTLMNQVKKDEETLQVGVYEKNLKAQKFYLKNGFTYSDTEIQEVTGEVVINMVWEKNRF</sequence>
<protein>
    <submittedName>
        <fullName evidence="4">Acetyltransferase</fullName>
    </submittedName>
</protein>
<dbReference type="InterPro" id="IPR000182">
    <property type="entry name" value="GNAT_dom"/>
</dbReference>
<dbReference type="STRING" id="768706.Desor_3562"/>
<keyword evidence="1 4" id="KW-0808">Transferase</keyword>
<dbReference type="EMBL" id="CP003108">
    <property type="protein sequence ID" value="AET69044.1"/>
    <property type="molecule type" value="Genomic_DNA"/>
</dbReference>
<reference evidence="5" key="1">
    <citation type="submission" date="2011-11" db="EMBL/GenBank/DDBJ databases">
        <title>Complete sequence of Desulfosporosinus orientis DSM 765.</title>
        <authorList>
            <person name="Lucas S."/>
            <person name="Han J."/>
            <person name="Lapidus A."/>
            <person name="Cheng J.-F."/>
            <person name="Goodwin L."/>
            <person name="Pitluck S."/>
            <person name="Peters L."/>
            <person name="Ovchinnikova G."/>
            <person name="Teshima H."/>
            <person name="Detter J.C."/>
            <person name="Han C."/>
            <person name="Tapia R."/>
            <person name="Land M."/>
            <person name="Hauser L."/>
            <person name="Kyrpides N."/>
            <person name="Ivanova N."/>
            <person name="Pagani I."/>
            <person name="Pester M."/>
            <person name="Spring S."/>
            <person name="Ollivier B."/>
            <person name="Rattei T."/>
            <person name="Klenk H.-P."/>
            <person name="Wagner M."/>
            <person name="Loy A."/>
            <person name="Woyke T."/>
        </authorList>
    </citation>
    <scope>NUCLEOTIDE SEQUENCE [LARGE SCALE GENOMIC DNA]</scope>
    <source>
        <strain evidence="5">ATCC 19365 / DSM 765 / NCIMB 8382 / VKM B-1628</strain>
    </source>
</reference>
<dbReference type="Gene3D" id="3.40.630.30">
    <property type="match status" value="1"/>
</dbReference>
<dbReference type="PANTHER" id="PTHR43800">
    <property type="entry name" value="PEPTIDYL-LYSINE N-ACETYLTRANSFERASE YJAB"/>
    <property type="match status" value="1"/>
</dbReference>
<accession>G7WIH0</accession>
<proteinExistence type="predicted"/>
<evidence type="ECO:0000259" key="3">
    <source>
        <dbReference type="PROSITE" id="PS51186"/>
    </source>
</evidence>
<dbReference type="OrthoDB" id="88131at2"/>
<evidence type="ECO:0000313" key="4">
    <source>
        <dbReference type="EMBL" id="AET69044.1"/>
    </source>
</evidence>
<evidence type="ECO:0000256" key="1">
    <source>
        <dbReference type="ARBA" id="ARBA00022679"/>
    </source>
</evidence>
<keyword evidence="5" id="KW-1185">Reference proteome</keyword>
<dbReference type="SUPFAM" id="SSF55729">
    <property type="entry name" value="Acyl-CoA N-acyltransferases (Nat)"/>
    <property type="match status" value="1"/>
</dbReference>
<dbReference type="NCBIfam" id="NF007853">
    <property type="entry name" value="PRK10562.1"/>
    <property type="match status" value="1"/>
</dbReference>
<dbReference type="PROSITE" id="PS51186">
    <property type="entry name" value="GNAT"/>
    <property type="match status" value="1"/>
</dbReference>
<dbReference type="eggNOG" id="COG0456">
    <property type="taxonomic scope" value="Bacteria"/>
</dbReference>
<dbReference type="RefSeq" id="WP_014185852.1">
    <property type="nucleotide sequence ID" value="NC_016584.1"/>
</dbReference>
<feature type="domain" description="N-acetyltransferase" evidence="3">
    <location>
        <begin position="1"/>
        <end position="145"/>
    </location>
</feature>
<evidence type="ECO:0000256" key="2">
    <source>
        <dbReference type="ARBA" id="ARBA00023315"/>
    </source>
</evidence>
<evidence type="ECO:0000313" key="5">
    <source>
        <dbReference type="Proteomes" id="UP000006346"/>
    </source>
</evidence>
<dbReference type="InterPro" id="IPR016181">
    <property type="entry name" value="Acyl_CoA_acyltransferase"/>
</dbReference>